<feature type="compositionally biased region" description="Polar residues" evidence="3">
    <location>
        <begin position="72"/>
        <end position="86"/>
    </location>
</feature>
<comment type="caution">
    <text evidence="4">The sequence shown here is derived from an EMBL/GenBank/DDBJ whole genome shotgun (WGS) entry which is preliminary data.</text>
</comment>
<organism evidence="4 5">
    <name type="scientific">Coregonus suidteri</name>
    <dbReference type="NCBI Taxonomy" id="861788"/>
    <lineage>
        <taxon>Eukaryota</taxon>
        <taxon>Metazoa</taxon>
        <taxon>Chordata</taxon>
        <taxon>Craniata</taxon>
        <taxon>Vertebrata</taxon>
        <taxon>Euteleostomi</taxon>
        <taxon>Actinopterygii</taxon>
        <taxon>Neopterygii</taxon>
        <taxon>Teleostei</taxon>
        <taxon>Protacanthopterygii</taxon>
        <taxon>Salmoniformes</taxon>
        <taxon>Salmonidae</taxon>
        <taxon>Coregoninae</taxon>
        <taxon>Coregonus</taxon>
    </lineage>
</organism>
<evidence type="ECO:0000313" key="5">
    <source>
        <dbReference type="Proteomes" id="UP001356427"/>
    </source>
</evidence>
<dbReference type="GO" id="GO:0005829">
    <property type="term" value="C:cytosol"/>
    <property type="evidence" value="ECO:0007669"/>
    <property type="project" value="TreeGrafter"/>
</dbReference>
<proteinExistence type="inferred from homology"/>
<dbReference type="GO" id="GO:0016807">
    <property type="term" value="F:cysteine-type carboxypeptidase activity"/>
    <property type="evidence" value="ECO:0007669"/>
    <property type="project" value="TreeGrafter"/>
</dbReference>
<name>A0AAN8KFN1_9TELE</name>
<feature type="region of interest" description="Disordered" evidence="3">
    <location>
        <begin position="71"/>
        <end position="157"/>
    </location>
</feature>
<accession>A0AAN8KFN1</accession>
<comment type="similarity">
    <text evidence="2">Belongs to the MINDY deubiquitinase family. FAM63 subfamily.</text>
</comment>
<dbReference type="PANTHER" id="PTHR18063:SF7">
    <property type="entry name" value="UBIQUITIN CARBOXYL-TERMINAL HYDROLASE MINDY-1"/>
    <property type="match status" value="1"/>
</dbReference>
<keyword evidence="1 2" id="KW-0788">Thiol protease</keyword>
<comment type="catalytic activity">
    <reaction evidence="2">
        <text>Thiol-dependent hydrolysis of ester, thioester, amide, peptide and isopeptide bonds formed by the C-terminal Gly of ubiquitin (a 76-residue protein attached to proteins as an intracellular targeting signal).</text>
        <dbReference type="EC" id="3.4.19.12"/>
    </reaction>
</comment>
<dbReference type="Proteomes" id="UP001356427">
    <property type="component" value="Unassembled WGS sequence"/>
</dbReference>
<dbReference type="PANTHER" id="PTHR18063">
    <property type="entry name" value="NF-E2 INDUCIBLE PROTEIN"/>
    <property type="match status" value="1"/>
</dbReference>
<reference evidence="4 5" key="1">
    <citation type="submission" date="2021-04" db="EMBL/GenBank/DDBJ databases">
        <authorList>
            <person name="De Guttry C."/>
            <person name="Zahm M."/>
            <person name="Klopp C."/>
            <person name="Cabau C."/>
            <person name="Louis A."/>
            <person name="Berthelot C."/>
            <person name="Parey E."/>
            <person name="Roest Crollius H."/>
            <person name="Montfort J."/>
            <person name="Robinson-Rechavi M."/>
            <person name="Bucao C."/>
            <person name="Bouchez O."/>
            <person name="Gislard M."/>
            <person name="Lluch J."/>
            <person name="Milhes M."/>
            <person name="Lampietro C."/>
            <person name="Lopez Roques C."/>
            <person name="Donnadieu C."/>
            <person name="Braasch I."/>
            <person name="Desvignes T."/>
            <person name="Postlethwait J."/>
            <person name="Bobe J."/>
            <person name="Wedekind C."/>
            <person name="Guiguen Y."/>
        </authorList>
    </citation>
    <scope>NUCLEOTIDE SEQUENCE [LARGE SCALE GENOMIC DNA]</scope>
    <source>
        <strain evidence="4">Cs_M1</strain>
        <tissue evidence="4">Blood</tissue>
    </source>
</reference>
<comment type="function">
    <text evidence="2">Hydrolase that can specifically remove 'Lys-48'-linked conjugated ubiquitin from proteins. Has exodeubiquitinase activity and has a preference for long polyubiquitin chains. May play a regulatory role at the level of protein turnover.</text>
</comment>
<dbReference type="AlphaFoldDB" id="A0AAN8KFN1"/>
<keyword evidence="5" id="KW-1185">Reference proteome</keyword>
<dbReference type="GO" id="GO:0004843">
    <property type="term" value="F:cysteine-type deubiquitinase activity"/>
    <property type="evidence" value="ECO:0007669"/>
    <property type="project" value="UniProtKB-UniRule"/>
</dbReference>
<gene>
    <name evidence="4" type="ORF">J4Q44_G00388190</name>
</gene>
<dbReference type="InterPro" id="IPR007518">
    <property type="entry name" value="MINDY"/>
</dbReference>
<feature type="compositionally biased region" description="Low complexity" evidence="3">
    <location>
        <begin position="104"/>
        <end position="114"/>
    </location>
</feature>
<dbReference type="GO" id="GO:0071108">
    <property type="term" value="P:protein K48-linked deubiquitination"/>
    <property type="evidence" value="ECO:0007669"/>
    <property type="project" value="TreeGrafter"/>
</dbReference>
<keyword evidence="2" id="KW-0378">Hydrolase</keyword>
<evidence type="ECO:0000256" key="1">
    <source>
        <dbReference type="ARBA" id="ARBA00022807"/>
    </source>
</evidence>
<dbReference type="GO" id="GO:0036435">
    <property type="term" value="F:K48-linked polyubiquitin modification-dependent protein binding"/>
    <property type="evidence" value="ECO:0007669"/>
    <property type="project" value="UniProtKB-UniRule"/>
</dbReference>
<evidence type="ECO:0000256" key="3">
    <source>
        <dbReference type="SAM" id="MobiDB-lite"/>
    </source>
</evidence>
<dbReference type="EMBL" id="JAGTTL010000310">
    <property type="protein sequence ID" value="KAK6290783.1"/>
    <property type="molecule type" value="Genomic_DNA"/>
</dbReference>
<dbReference type="GO" id="GO:0140934">
    <property type="term" value="F:histone deubiquitinase activity"/>
    <property type="evidence" value="ECO:0007669"/>
    <property type="project" value="UniProtKB-UniRule"/>
</dbReference>
<dbReference type="GO" id="GO:0006508">
    <property type="term" value="P:proteolysis"/>
    <property type="evidence" value="ECO:0007669"/>
    <property type="project" value="UniProtKB-KW"/>
</dbReference>
<evidence type="ECO:0000313" key="4">
    <source>
        <dbReference type="EMBL" id="KAK6290783.1"/>
    </source>
</evidence>
<dbReference type="EC" id="3.4.19.12" evidence="2"/>
<dbReference type="GO" id="GO:0071944">
    <property type="term" value="C:cell periphery"/>
    <property type="evidence" value="ECO:0007669"/>
    <property type="project" value="TreeGrafter"/>
</dbReference>
<keyword evidence="2" id="KW-0645">Protease</keyword>
<dbReference type="GO" id="GO:1990380">
    <property type="term" value="F:K48-linked deubiquitinase activity"/>
    <property type="evidence" value="ECO:0007669"/>
    <property type="project" value="UniProtKB-UniRule"/>
</dbReference>
<keyword evidence="2" id="KW-0833">Ubl conjugation pathway</keyword>
<protein>
    <recommendedName>
        <fullName evidence="2">Ubiquitin carboxyl-terminal hydrolase</fullName>
        <ecNumber evidence="2">3.4.19.12</ecNumber>
    </recommendedName>
</protein>
<evidence type="ECO:0000256" key="2">
    <source>
        <dbReference type="RuleBase" id="RU367139"/>
    </source>
</evidence>
<sequence>MAGWWTLRALRWLQRFWWQSSFWSPQRPSCRIMDFIKASCRRRGWVWESLHNVEGDGNFCDSDFRLCHPPQRSVSVTQPEDLTPQQPAAAETDRPGLPGGHVSAAAAGGAAPGPLSDLDLARRLQEEEYQQQQQQQQGGPVTPGPQHSSSLVDGSMDSCHGLVKRRSEFTYYERAQQVYILHHSGRLRRIAQSPSTLHSDSQEPGTDP</sequence>